<feature type="region of interest" description="Disordered" evidence="2">
    <location>
        <begin position="117"/>
        <end position="136"/>
    </location>
</feature>
<evidence type="ECO:0000313" key="5">
    <source>
        <dbReference type="Proteomes" id="UP000663671"/>
    </source>
</evidence>
<feature type="compositionally biased region" description="Low complexity" evidence="2">
    <location>
        <begin position="382"/>
        <end position="393"/>
    </location>
</feature>
<reference evidence="4" key="1">
    <citation type="submission" date="2021-01" db="EMBL/GenBank/DDBJ databases">
        <title>Chromosome-level genome assembly of a human fungal pathogen reveals clustering of transcriptionally co-regulated genes.</title>
        <authorList>
            <person name="Voorhies M."/>
            <person name="Cohen S."/>
            <person name="Shea T.P."/>
            <person name="Petrus S."/>
            <person name="Munoz J.F."/>
            <person name="Poplawski S."/>
            <person name="Goldman W.E."/>
            <person name="Michael T."/>
            <person name="Cuomo C.A."/>
            <person name="Sil A."/>
            <person name="Beyhan S."/>
        </authorList>
    </citation>
    <scope>NUCLEOTIDE SEQUENCE</scope>
    <source>
        <strain evidence="4">WU24</strain>
    </source>
</reference>
<feature type="compositionally biased region" description="Polar residues" evidence="2">
    <location>
        <begin position="481"/>
        <end position="491"/>
    </location>
</feature>
<sequence>MYTSRRAEGADKCSSKTKLTCSTANMNYCWRPGARISLGTHGSWASIQNDLNMDGFDAGGGLLAVDIDPQPPPKSRRYLGISLIDGSHHRIRLQHNNTGIVALTTVFIPFSAVLSGPLSASSTSSTRTPRLRRSSGFEDIRTASPALGPRRSSIARFATQLATVEPEPEVGRAAVPQSPPLEARSAGYHTTYQSSLQHSGESFWPRRTNRISSRTASAILWALEEAIRHPFIFTPDLSEINASMSELVGGSVPSGSTGNGRPQNGTSRPATGPIAGQSNPPSSVRTPTDIMRQRRDREARKKAEQEARERDKQETEWRLQQEQELQQQQIQQFPQPGRHIPAAGAAVEPTSGQLRQGGGVTTQDQSSRHDRTGGLSTSRIPTTSASVGTSSGVQPVVPSGTRQQATAPESRLTGDGAQQPQTSRQRGPSISQQHQRPAPASSQLSARATTGAFVKPTTSSSQARPQTMPTQTPQQPGEPRISQNQQTEPPLQSSQQTRTQSQQQQSRQRAAFPHAFERWETLSSHWEGLTGYWIRRLEQNNDELSRDPLSQQMSRQITDLSAAGANLFHAVVELQRLRASSERKFQRWFFDTRAEQERAQEVQADLERLLRNERQARAEATNSIAKVETDKLRAEELIREMRRELQISKEEARRAWEELGRREQEERDRTVSLRNGEPTIVGGVQVVPMMQSALSRQTSTNRPPTREGYYPGGPGPTSMGGQARQDVPEPSEPYVYDNQVSSPTATDPFVETTREHGIPSHHAIGSSPPRQPPTSAAAMSAARIATTQTLVAASSSPYSQSHLAEDTHGRFYEHESSALQRSDHKTNTADEGSYVPTSEPGGSDLGSEEYDLPDAAYRRNQQDRDRRIVYPRTISDDSDDYENMEHMPEGEFGQRFDRMTGIEYGSGPPGSSPEEIHGAGYDPSVDYSGSGWGGGSGSTWDSVTPRHRHPTRLSDVLEEDERSRTSPSRASQASRGGGQWSEESAFVVFNGFHATNSDSPPSPSSSRHQFRIFAYPTGACISRTLPHLV</sequence>
<dbReference type="EMBL" id="CP069110">
    <property type="protein sequence ID" value="QSS59888.1"/>
    <property type="molecule type" value="Genomic_DNA"/>
</dbReference>
<protein>
    <submittedName>
        <fullName evidence="4">F0F1 ATP synthase subunit B' and SMC domain-containing protein</fullName>
    </submittedName>
</protein>
<feature type="compositionally biased region" description="Basic and acidic residues" evidence="2">
    <location>
        <begin position="883"/>
        <end position="900"/>
    </location>
</feature>
<dbReference type="Proteomes" id="UP000663671">
    <property type="component" value="Chromosome 4"/>
</dbReference>
<evidence type="ECO:0000256" key="2">
    <source>
        <dbReference type="SAM" id="MobiDB-lite"/>
    </source>
</evidence>
<feature type="compositionally biased region" description="Polar residues" evidence="2">
    <location>
        <begin position="416"/>
        <end position="448"/>
    </location>
</feature>
<feature type="compositionally biased region" description="Low complexity" evidence="2">
    <location>
        <begin position="465"/>
        <end position="475"/>
    </location>
</feature>
<feature type="compositionally biased region" description="Low complexity" evidence="2">
    <location>
        <begin position="774"/>
        <end position="787"/>
    </location>
</feature>
<feature type="compositionally biased region" description="Basic and acidic residues" evidence="2">
    <location>
        <begin position="856"/>
        <end position="868"/>
    </location>
</feature>
<feature type="compositionally biased region" description="Low complexity" evidence="2">
    <location>
        <begin position="322"/>
        <end position="335"/>
    </location>
</feature>
<evidence type="ECO:0000256" key="1">
    <source>
        <dbReference type="SAM" id="Coils"/>
    </source>
</evidence>
<evidence type="ECO:0000256" key="3">
    <source>
        <dbReference type="SAM" id="Phobius"/>
    </source>
</evidence>
<feature type="compositionally biased region" description="Low complexity" evidence="2">
    <location>
        <begin position="492"/>
        <end position="509"/>
    </location>
</feature>
<feature type="compositionally biased region" description="Polar residues" evidence="2">
    <location>
        <begin position="788"/>
        <end position="802"/>
    </location>
</feature>
<feature type="compositionally biased region" description="Polar residues" evidence="2">
    <location>
        <begin position="693"/>
        <end position="703"/>
    </location>
</feature>
<feature type="coiled-coil region" evidence="1">
    <location>
        <begin position="592"/>
        <end position="651"/>
    </location>
</feature>
<name>A0A8A1M0B7_AJECA</name>
<feature type="region of interest" description="Disordered" evidence="2">
    <location>
        <begin position="693"/>
        <end position="980"/>
    </location>
</feature>
<gene>
    <name evidence="4" type="ORF">I7I51_04684</name>
</gene>
<keyword evidence="3" id="KW-0472">Membrane</keyword>
<feature type="transmembrane region" description="Helical" evidence="3">
    <location>
        <begin position="100"/>
        <end position="120"/>
    </location>
</feature>
<keyword evidence="1" id="KW-0175">Coiled coil</keyword>
<accession>A0A8A1M0B7</accession>
<feature type="compositionally biased region" description="Polar residues" evidence="2">
    <location>
        <begin position="253"/>
        <end position="269"/>
    </location>
</feature>
<evidence type="ECO:0000313" key="4">
    <source>
        <dbReference type="EMBL" id="QSS59888.1"/>
    </source>
</evidence>
<feature type="compositionally biased region" description="Basic and acidic residues" evidence="2">
    <location>
        <begin position="803"/>
        <end position="828"/>
    </location>
</feature>
<proteinExistence type="predicted"/>
<dbReference type="VEuPathDB" id="FungiDB:I7I51_04684"/>
<feature type="compositionally biased region" description="Basic and acidic residues" evidence="2">
    <location>
        <begin position="291"/>
        <end position="321"/>
    </location>
</feature>
<keyword evidence="3" id="KW-1133">Transmembrane helix</keyword>
<dbReference type="OrthoDB" id="5945798at2759"/>
<keyword evidence="3" id="KW-0812">Transmembrane</keyword>
<feature type="compositionally biased region" description="Polar residues" evidence="2">
    <location>
        <begin position="276"/>
        <end position="286"/>
    </location>
</feature>
<organism evidence="4 5">
    <name type="scientific">Ajellomyces capsulatus</name>
    <name type="common">Darling's disease fungus</name>
    <name type="synonym">Histoplasma capsulatum</name>
    <dbReference type="NCBI Taxonomy" id="5037"/>
    <lineage>
        <taxon>Eukaryota</taxon>
        <taxon>Fungi</taxon>
        <taxon>Dikarya</taxon>
        <taxon>Ascomycota</taxon>
        <taxon>Pezizomycotina</taxon>
        <taxon>Eurotiomycetes</taxon>
        <taxon>Eurotiomycetidae</taxon>
        <taxon>Onygenales</taxon>
        <taxon>Ajellomycetaceae</taxon>
        <taxon>Histoplasma</taxon>
    </lineage>
</organism>
<feature type="compositionally biased region" description="Low complexity" evidence="2">
    <location>
        <begin position="117"/>
        <end position="128"/>
    </location>
</feature>
<dbReference type="AlphaFoldDB" id="A0A8A1M0B7"/>
<feature type="compositionally biased region" description="Polar residues" evidence="2">
    <location>
        <begin position="965"/>
        <end position="974"/>
    </location>
</feature>
<feature type="region of interest" description="Disordered" evidence="2">
    <location>
        <begin position="248"/>
        <end position="511"/>
    </location>
</feature>